<dbReference type="InterPro" id="IPR037401">
    <property type="entry name" value="SnoaL-like"/>
</dbReference>
<feature type="domain" description="SnoaL-like" evidence="1">
    <location>
        <begin position="10"/>
        <end position="122"/>
    </location>
</feature>
<protein>
    <submittedName>
        <fullName evidence="2">YybH family protein</fullName>
    </submittedName>
</protein>
<proteinExistence type="predicted"/>
<dbReference type="RefSeq" id="WP_386028420.1">
    <property type="nucleotide sequence ID" value="NZ_JBHUHX010000052.1"/>
</dbReference>
<reference evidence="3" key="1">
    <citation type="journal article" date="2019" name="Int. J. Syst. Evol. Microbiol.">
        <title>The Global Catalogue of Microorganisms (GCM) 10K type strain sequencing project: providing services to taxonomists for standard genome sequencing and annotation.</title>
        <authorList>
            <consortium name="The Broad Institute Genomics Platform"/>
            <consortium name="The Broad Institute Genome Sequencing Center for Infectious Disease"/>
            <person name="Wu L."/>
            <person name="Ma J."/>
        </authorList>
    </citation>
    <scope>NUCLEOTIDE SEQUENCE [LARGE SCALE GENOMIC DNA]</scope>
    <source>
        <strain evidence="3">KACC 12597</strain>
    </source>
</reference>
<dbReference type="Proteomes" id="UP001597337">
    <property type="component" value="Unassembled WGS sequence"/>
</dbReference>
<dbReference type="EMBL" id="JBHUHX010000052">
    <property type="protein sequence ID" value="MFD2113576.1"/>
    <property type="molecule type" value="Genomic_DNA"/>
</dbReference>
<dbReference type="SUPFAM" id="SSF54427">
    <property type="entry name" value="NTF2-like"/>
    <property type="match status" value="1"/>
</dbReference>
<comment type="caution">
    <text evidence="2">The sequence shown here is derived from an EMBL/GenBank/DDBJ whole genome shotgun (WGS) entry which is preliminary data.</text>
</comment>
<name>A0ABW4YD83_9GAMM</name>
<keyword evidence="3" id="KW-1185">Reference proteome</keyword>
<evidence type="ECO:0000313" key="3">
    <source>
        <dbReference type="Proteomes" id="UP001597337"/>
    </source>
</evidence>
<dbReference type="Gene3D" id="3.10.450.50">
    <property type="match status" value="1"/>
</dbReference>
<dbReference type="InterPro" id="IPR032710">
    <property type="entry name" value="NTF2-like_dom_sf"/>
</dbReference>
<evidence type="ECO:0000259" key="1">
    <source>
        <dbReference type="Pfam" id="PF13474"/>
    </source>
</evidence>
<dbReference type="Pfam" id="PF13474">
    <property type="entry name" value="SnoaL_3"/>
    <property type="match status" value="1"/>
</dbReference>
<organism evidence="2 3">
    <name type="scientific">Thiorhodococcus fuscus</name>
    <dbReference type="NCBI Taxonomy" id="527200"/>
    <lineage>
        <taxon>Bacteria</taxon>
        <taxon>Pseudomonadati</taxon>
        <taxon>Pseudomonadota</taxon>
        <taxon>Gammaproteobacteria</taxon>
        <taxon>Chromatiales</taxon>
        <taxon>Chromatiaceae</taxon>
        <taxon>Thiorhodococcus</taxon>
    </lineage>
</organism>
<accession>A0ABW4YD83</accession>
<sequence length="139" mass="15306">MTYETPQDAEDAYYDALESGDVEAMSRIWDAEDGIACLLPMTPMAIGAQVPLLWRTLFEQGGRFDLQVRHLGWIENGDLAIHLVEERVAAAPGVQVPPPIYATNVFRRDVDGWRLVLHQNSPTPLPPPAMPGDGRTAVA</sequence>
<evidence type="ECO:0000313" key="2">
    <source>
        <dbReference type="EMBL" id="MFD2113576.1"/>
    </source>
</evidence>
<gene>
    <name evidence="2" type="ORF">ACFSJC_17150</name>
</gene>